<evidence type="ECO:0000256" key="2">
    <source>
        <dbReference type="SAM" id="Phobius"/>
    </source>
</evidence>
<evidence type="ECO:0000313" key="3">
    <source>
        <dbReference type="EMBL" id="MCP3426030.1"/>
    </source>
</evidence>
<dbReference type="RefSeq" id="WP_254166513.1">
    <property type="nucleotide sequence ID" value="NZ_JANAFB010000017.1"/>
</dbReference>
<protein>
    <submittedName>
        <fullName evidence="3">Uncharacterized protein</fullName>
    </submittedName>
</protein>
<keyword evidence="4" id="KW-1185">Reference proteome</keyword>
<keyword evidence="2" id="KW-0812">Transmembrane</keyword>
<keyword evidence="2" id="KW-0472">Membrane</keyword>
<organism evidence="3 4">
    <name type="scientific">Rothia santali</name>
    <dbReference type="NCBI Taxonomy" id="2949643"/>
    <lineage>
        <taxon>Bacteria</taxon>
        <taxon>Bacillati</taxon>
        <taxon>Actinomycetota</taxon>
        <taxon>Actinomycetes</taxon>
        <taxon>Micrococcales</taxon>
        <taxon>Micrococcaceae</taxon>
        <taxon>Rothia</taxon>
    </lineage>
</organism>
<sequence>MALFFIGAAMNFSSWAWDIDFGFTSLIVFIIGTTAVCTGTYIGRGLPAQPVTTEQPQTPSPSAQQDPPAPR</sequence>
<dbReference type="EMBL" id="JANAFB010000017">
    <property type="protein sequence ID" value="MCP3426030.1"/>
    <property type="molecule type" value="Genomic_DNA"/>
</dbReference>
<reference evidence="3" key="1">
    <citation type="submission" date="2022-06" db="EMBL/GenBank/DDBJ databases">
        <title>Rothia sp. isolated from sandalwood seedling.</title>
        <authorList>
            <person name="Tuikhar N."/>
            <person name="Kirdat K."/>
            <person name="Thorat V."/>
            <person name="Swetha P."/>
            <person name="Padma S."/>
            <person name="Sundararaj R."/>
            <person name="Yadav A."/>
        </authorList>
    </citation>
    <scope>NUCLEOTIDE SEQUENCE</scope>
    <source>
        <strain evidence="3">AR01</strain>
    </source>
</reference>
<proteinExistence type="predicted"/>
<evidence type="ECO:0000313" key="4">
    <source>
        <dbReference type="Proteomes" id="UP001139502"/>
    </source>
</evidence>
<dbReference type="AlphaFoldDB" id="A0A9X2HD08"/>
<keyword evidence="2" id="KW-1133">Transmembrane helix</keyword>
<name>A0A9X2HD08_9MICC</name>
<comment type="caution">
    <text evidence="3">The sequence shown here is derived from an EMBL/GenBank/DDBJ whole genome shotgun (WGS) entry which is preliminary data.</text>
</comment>
<feature type="region of interest" description="Disordered" evidence="1">
    <location>
        <begin position="47"/>
        <end position="71"/>
    </location>
</feature>
<dbReference type="Proteomes" id="UP001139502">
    <property type="component" value="Unassembled WGS sequence"/>
</dbReference>
<feature type="transmembrane region" description="Helical" evidence="2">
    <location>
        <begin position="26"/>
        <end position="43"/>
    </location>
</feature>
<gene>
    <name evidence="3" type="ORF">NBM05_08445</name>
</gene>
<evidence type="ECO:0000256" key="1">
    <source>
        <dbReference type="SAM" id="MobiDB-lite"/>
    </source>
</evidence>
<accession>A0A9X2HD08</accession>